<dbReference type="RefSeq" id="WP_020432601.1">
    <property type="nucleotide sequence ID" value="NZ_AGBD01001513.1"/>
</dbReference>
<sequence>MMLSKYDLKSIIDLEKWQALQDSLSLVTQMAIITVDYKGVPVTRHSRCQAFCQAVRQDAELSSYCQKCDARGGLEAVRLNEPYVYLCHFSILDIAIPITVDNQYVGAVMAGQVRLADNDGSRLEQIVTRPATPESAGTFAALRQEYEQLPVMPYAQVVTIAEMLSHLCNYIVEEASRKNEIMDLYRQALAASPVDILPHKTLADSSCPAPQAVQQELSDSASLIESGNNAAVIPDLSVVTCTNPTLQPAFDFIYSNKHENFSLEAMARLCHISPSYFSRLFVRESGENFSAYVSRLKIGQAKQLLETTGLSVNEISDHLSFCDAGYFIKIFKKYEQRTPAAYRSFIKGEQG</sequence>
<keyword evidence="3" id="KW-0804">Transcription</keyword>
<dbReference type="InterPro" id="IPR018771">
    <property type="entry name" value="PocR_dom"/>
</dbReference>
<evidence type="ECO:0000259" key="4">
    <source>
        <dbReference type="PROSITE" id="PS01124"/>
    </source>
</evidence>
<protein>
    <submittedName>
        <fullName evidence="5">AraC family transcriptional regulator</fullName>
    </submittedName>
</protein>
<evidence type="ECO:0000256" key="1">
    <source>
        <dbReference type="ARBA" id="ARBA00023015"/>
    </source>
</evidence>
<reference evidence="6" key="1">
    <citation type="submission" date="2015-03" db="EMBL/GenBank/DDBJ databases">
        <authorList>
            <person name="Wibberg D."/>
        </authorList>
    </citation>
    <scope>NUCLEOTIDE SEQUENCE [LARGE SCALE GENOMIC DNA]</scope>
</reference>
<dbReference type="PROSITE" id="PS01124">
    <property type="entry name" value="HTH_ARAC_FAMILY_2"/>
    <property type="match status" value="1"/>
</dbReference>
<evidence type="ECO:0000313" key="5">
    <source>
        <dbReference type="EMBL" id="CQR55082.1"/>
    </source>
</evidence>
<dbReference type="PANTHER" id="PTHR43280">
    <property type="entry name" value="ARAC-FAMILY TRANSCRIPTIONAL REGULATOR"/>
    <property type="match status" value="1"/>
</dbReference>
<dbReference type="InterPro" id="IPR018060">
    <property type="entry name" value="HTH_AraC"/>
</dbReference>
<dbReference type="Pfam" id="PF12833">
    <property type="entry name" value="HTH_18"/>
    <property type="match status" value="1"/>
</dbReference>
<dbReference type="Pfam" id="PF10114">
    <property type="entry name" value="PocR"/>
    <property type="match status" value="1"/>
</dbReference>
<organism evidence="5 6">
    <name type="scientific">Paenibacillus riograndensis SBR5</name>
    <dbReference type="NCBI Taxonomy" id="1073571"/>
    <lineage>
        <taxon>Bacteria</taxon>
        <taxon>Bacillati</taxon>
        <taxon>Bacillota</taxon>
        <taxon>Bacilli</taxon>
        <taxon>Bacillales</taxon>
        <taxon>Paenibacillaceae</taxon>
        <taxon>Paenibacillus</taxon>
        <taxon>Paenibacillus sonchi group</taxon>
    </lineage>
</organism>
<dbReference type="PATRIC" id="fig|1073571.4.peg.2854"/>
<dbReference type="EMBL" id="LN831776">
    <property type="protein sequence ID" value="CQR55082.1"/>
    <property type="molecule type" value="Genomic_DNA"/>
</dbReference>
<evidence type="ECO:0000313" key="6">
    <source>
        <dbReference type="Proteomes" id="UP000033163"/>
    </source>
</evidence>
<dbReference type="SMART" id="SM00342">
    <property type="entry name" value="HTH_ARAC"/>
    <property type="match status" value="1"/>
</dbReference>
<evidence type="ECO:0000256" key="3">
    <source>
        <dbReference type="ARBA" id="ARBA00023163"/>
    </source>
</evidence>
<dbReference type="GO" id="GO:0003700">
    <property type="term" value="F:DNA-binding transcription factor activity"/>
    <property type="evidence" value="ECO:0007669"/>
    <property type="project" value="InterPro"/>
</dbReference>
<dbReference type="SUPFAM" id="SSF46689">
    <property type="entry name" value="Homeodomain-like"/>
    <property type="match status" value="2"/>
</dbReference>
<accession>A0A0E4CWB2</accession>
<dbReference type="STRING" id="483937.AMQ84_11020"/>
<feature type="domain" description="HTH araC/xylS-type" evidence="4">
    <location>
        <begin position="247"/>
        <end position="345"/>
    </location>
</feature>
<proteinExistence type="predicted"/>
<dbReference type="Gene3D" id="1.10.10.60">
    <property type="entry name" value="Homeodomain-like"/>
    <property type="match status" value="2"/>
</dbReference>
<dbReference type="HOGENOM" id="CLU_036605_0_1_9"/>
<name>A0A0E4CWB2_9BACL</name>
<dbReference type="PANTHER" id="PTHR43280:SF28">
    <property type="entry name" value="HTH-TYPE TRANSCRIPTIONAL ACTIVATOR RHAS"/>
    <property type="match status" value="1"/>
</dbReference>
<keyword evidence="2" id="KW-0238">DNA-binding</keyword>
<dbReference type="Proteomes" id="UP000033163">
    <property type="component" value="Chromosome I"/>
</dbReference>
<dbReference type="InterPro" id="IPR009057">
    <property type="entry name" value="Homeodomain-like_sf"/>
</dbReference>
<evidence type="ECO:0000256" key="2">
    <source>
        <dbReference type="ARBA" id="ARBA00023125"/>
    </source>
</evidence>
<dbReference type="AlphaFoldDB" id="A0A0E4CWB2"/>
<dbReference type="KEGG" id="pri:PRIO_2678"/>
<gene>
    <name evidence="5" type="ORF">PRIO_2678</name>
</gene>
<dbReference type="GO" id="GO:0043565">
    <property type="term" value="F:sequence-specific DNA binding"/>
    <property type="evidence" value="ECO:0007669"/>
    <property type="project" value="InterPro"/>
</dbReference>
<keyword evidence="1" id="KW-0805">Transcription regulation</keyword>